<proteinExistence type="predicted"/>
<dbReference type="Proteomes" id="UP000198848">
    <property type="component" value="Unassembled WGS sequence"/>
</dbReference>
<sequence>MSRTIGLVVPAFRPNVDALRAYVLDLEERLEPETIRIELDDPADETVEQLEALPATINAVDRRRGKGAAVTAGFCALETDVRAFADADGSTAVESVATIVDRVRTGKTDLAVGSRRHPEADVLSSQSVLRERLGDGFAWLARRLLAVSVSDYQCGAKAIDEVAWADACPHLHEHGFAWDVELLAVVDALGYRIDEVPVTWADAPDSTVSSVETPLELARGAVRARNRAKQVTGDSGDTTLGRRKTEPTILERLGIDTELERDVDDD</sequence>
<reference evidence="3" key="1">
    <citation type="submission" date="2016-10" db="EMBL/GenBank/DDBJ databases">
        <authorList>
            <person name="Varghese N."/>
            <person name="Submissions S."/>
        </authorList>
    </citation>
    <scope>NUCLEOTIDE SEQUENCE [LARGE SCALE GENOMIC DNA]</scope>
    <source>
        <strain evidence="3">DSM 24767</strain>
    </source>
</reference>
<name>A0A1H1AAW5_NATTX</name>
<keyword evidence="3" id="KW-1185">Reference proteome</keyword>
<dbReference type="OrthoDB" id="11098at2157"/>
<dbReference type="GO" id="GO:0006487">
    <property type="term" value="P:protein N-linked glycosylation"/>
    <property type="evidence" value="ECO:0007669"/>
    <property type="project" value="TreeGrafter"/>
</dbReference>
<evidence type="ECO:0000259" key="1">
    <source>
        <dbReference type="Pfam" id="PF00535"/>
    </source>
</evidence>
<dbReference type="STRING" id="1095778.SAMN04489842_0630"/>
<dbReference type="Pfam" id="PF00535">
    <property type="entry name" value="Glycos_transf_2"/>
    <property type="match status" value="1"/>
</dbReference>
<dbReference type="PANTHER" id="PTHR10859:SF91">
    <property type="entry name" value="DOLICHYL-PHOSPHATE BETA-GLUCOSYLTRANSFERASE"/>
    <property type="match status" value="1"/>
</dbReference>
<dbReference type="InterPro" id="IPR029044">
    <property type="entry name" value="Nucleotide-diphossugar_trans"/>
</dbReference>
<dbReference type="AlphaFoldDB" id="A0A1H1AAW5"/>
<dbReference type="InterPro" id="IPR001173">
    <property type="entry name" value="Glyco_trans_2-like"/>
</dbReference>
<dbReference type="SUPFAM" id="SSF53448">
    <property type="entry name" value="Nucleotide-diphospho-sugar transferases"/>
    <property type="match status" value="1"/>
</dbReference>
<evidence type="ECO:0000313" key="2">
    <source>
        <dbReference type="EMBL" id="SDQ36812.1"/>
    </source>
</evidence>
<protein>
    <submittedName>
        <fullName evidence="2">Methylaspartate ammonia-lyase C-terminus</fullName>
    </submittedName>
</protein>
<dbReference type="EMBL" id="FNLC01000001">
    <property type="protein sequence ID" value="SDQ36812.1"/>
    <property type="molecule type" value="Genomic_DNA"/>
</dbReference>
<dbReference type="RefSeq" id="WP_090377210.1">
    <property type="nucleotide sequence ID" value="NZ_FNLC01000001.1"/>
</dbReference>
<organism evidence="2 3">
    <name type="scientific">Natronobacterium texcoconense</name>
    <dbReference type="NCBI Taxonomy" id="1095778"/>
    <lineage>
        <taxon>Archaea</taxon>
        <taxon>Methanobacteriati</taxon>
        <taxon>Methanobacteriota</taxon>
        <taxon>Stenosarchaea group</taxon>
        <taxon>Halobacteria</taxon>
        <taxon>Halobacteriales</taxon>
        <taxon>Natrialbaceae</taxon>
        <taxon>Natronobacterium</taxon>
    </lineage>
</organism>
<accession>A0A1H1AAW5</accession>
<keyword evidence="2" id="KW-0456">Lyase</keyword>
<evidence type="ECO:0000313" key="3">
    <source>
        <dbReference type="Proteomes" id="UP000198848"/>
    </source>
</evidence>
<dbReference type="PANTHER" id="PTHR10859">
    <property type="entry name" value="GLYCOSYL TRANSFERASE"/>
    <property type="match status" value="1"/>
</dbReference>
<dbReference type="GO" id="GO:0016829">
    <property type="term" value="F:lyase activity"/>
    <property type="evidence" value="ECO:0007669"/>
    <property type="project" value="UniProtKB-KW"/>
</dbReference>
<feature type="domain" description="Glycosyltransferase 2-like" evidence="1">
    <location>
        <begin position="39"/>
        <end position="129"/>
    </location>
</feature>
<dbReference type="Gene3D" id="3.90.550.10">
    <property type="entry name" value="Spore Coat Polysaccharide Biosynthesis Protein SpsA, Chain A"/>
    <property type="match status" value="1"/>
</dbReference>
<gene>
    <name evidence="2" type="ORF">SAMN04489842_0630</name>
</gene>